<keyword evidence="1" id="KW-0472">Membrane</keyword>
<feature type="transmembrane region" description="Helical" evidence="1">
    <location>
        <begin position="128"/>
        <end position="152"/>
    </location>
</feature>
<keyword evidence="4" id="KW-1185">Reference proteome</keyword>
<feature type="domain" description="Signal transduction histidine kinase internal region" evidence="2">
    <location>
        <begin position="173"/>
        <end position="250"/>
    </location>
</feature>
<dbReference type="GO" id="GO:0000155">
    <property type="term" value="F:phosphorelay sensor kinase activity"/>
    <property type="evidence" value="ECO:0007669"/>
    <property type="project" value="InterPro"/>
</dbReference>
<dbReference type="PANTHER" id="PTHR34220">
    <property type="entry name" value="SENSOR HISTIDINE KINASE YPDA"/>
    <property type="match status" value="1"/>
</dbReference>
<name>A0A4R8DV28_9BACT</name>
<dbReference type="SUPFAM" id="SSF55874">
    <property type="entry name" value="ATPase domain of HSP90 chaperone/DNA topoisomerase II/histidine kinase"/>
    <property type="match status" value="1"/>
</dbReference>
<dbReference type="GO" id="GO:0016020">
    <property type="term" value="C:membrane"/>
    <property type="evidence" value="ECO:0007669"/>
    <property type="project" value="InterPro"/>
</dbReference>
<feature type="transmembrane region" description="Helical" evidence="1">
    <location>
        <begin position="96"/>
        <end position="116"/>
    </location>
</feature>
<dbReference type="InterPro" id="IPR010559">
    <property type="entry name" value="Sig_transdc_His_kin_internal"/>
</dbReference>
<dbReference type="AlphaFoldDB" id="A0A4R8DV28"/>
<evidence type="ECO:0000313" key="4">
    <source>
        <dbReference type="Proteomes" id="UP000294498"/>
    </source>
</evidence>
<dbReference type="OrthoDB" id="9792992at2"/>
<accession>A0A4R8DV28</accession>
<feature type="transmembrane region" description="Helical" evidence="1">
    <location>
        <begin position="21"/>
        <end position="41"/>
    </location>
</feature>
<dbReference type="InterPro" id="IPR036890">
    <property type="entry name" value="HATPase_C_sf"/>
</dbReference>
<dbReference type="PANTHER" id="PTHR34220:SF7">
    <property type="entry name" value="SENSOR HISTIDINE KINASE YPDA"/>
    <property type="match status" value="1"/>
</dbReference>
<dbReference type="Gene3D" id="3.30.565.10">
    <property type="entry name" value="Histidine kinase-like ATPase, C-terminal domain"/>
    <property type="match status" value="1"/>
</dbReference>
<organism evidence="3 4">
    <name type="scientific">Dinghuibacter silviterrae</name>
    <dbReference type="NCBI Taxonomy" id="1539049"/>
    <lineage>
        <taxon>Bacteria</taxon>
        <taxon>Pseudomonadati</taxon>
        <taxon>Bacteroidota</taxon>
        <taxon>Chitinophagia</taxon>
        <taxon>Chitinophagales</taxon>
        <taxon>Chitinophagaceae</taxon>
        <taxon>Dinghuibacter</taxon>
    </lineage>
</organism>
<comment type="caution">
    <text evidence="3">The sequence shown here is derived from an EMBL/GenBank/DDBJ whole genome shotgun (WGS) entry which is preliminary data.</text>
</comment>
<feature type="transmembrane region" description="Helical" evidence="1">
    <location>
        <begin position="61"/>
        <end position="84"/>
    </location>
</feature>
<reference evidence="3 4" key="1">
    <citation type="submission" date="2019-03" db="EMBL/GenBank/DDBJ databases">
        <title>Genomic Encyclopedia of Type Strains, Phase IV (KMG-IV): sequencing the most valuable type-strain genomes for metagenomic binning, comparative biology and taxonomic classification.</title>
        <authorList>
            <person name="Goeker M."/>
        </authorList>
    </citation>
    <scope>NUCLEOTIDE SEQUENCE [LARGE SCALE GENOMIC DNA]</scope>
    <source>
        <strain evidence="3 4">DSM 100059</strain>
    </source>
</reference>
<evidence type="ECO:0000256" key="1">
    <source>
        <dbReference type="SAM" id="Phobius"/>
    </source>
</evidence>
<sequence>MNDNGTKREAPVKRAWYERRWIQVGLHTAFWAGLMVLPHLLIYQGTKEVSKASEPPTPTGVFPTILELLSYGFFIGLFYVNGSILTRRFLYTRRYWLYFTIVLGILCAKVLVFYPLSQAAHDAFKPSFLTYLISNFLVLLFFLALSTAYQVIGDKVRSDKLTQDRQEEHLKTELSFLRSQISPHFMFNVLNNIVALVRMKSDKLEPTIFKLSSLMRYMLYQADDQKISLQKEADYLQSYIDLQQMRVGDKVRLHVSIKPGTDLFTIEPMLLIPFIENAFKHGTGYMEHPQIDIHLSVTDGLLYFTVRNRFNPQQETKDATSGIGLANVKRRLNLLYGNEYDLWITTKNDWFLVSLQLNLQYVAVHSGR</sequence>
<keyword evidence="1" id="KW-1133">Transmembrane helix</keyword>
<dbReference type="InterPro" id="IPR050640">
    <property type="entry name" value="Bact_2-comp_sensor_kinase"/>
</dbReference>
<dbReference type="Pfam" id="PF06580">
    <property type="entry name" value="His_kinase"/>
    <property type="match status" value="1"/>
</dbReference>
<dbReference type="EMBL" id="SODV01000001">
    <property type="protein sequence ID" value="TDX01267.1"/>
    <property type="molecule type" value="Genomic_DNA"/>
</dbReference>
<keyword evidence="1" id="KW-0812">Transmembrane</keyword>
<protein>
    <submittedName>
        <fullName evidence="3">GHKL domain-containing protein</fullName>
    </submittedName>
</protein>
<gene>
    <name evidence="3" type="ORF">EDB95_2300</name>
</gene>
<evidence type="ECO:0000259" key="2">
    <source>
        <dbReference type="Pfam" id="PF06580"/>
    </source>
</evidence>
<dbReference type="Proteomes" id="UP000294498">
    <property type="component" value="Unassembled WGS sequence"/>
</dbReference>
<proteinExistence type="predicted"/>
<dbReference type="RefSeq" id="WP_133993658.1">
    <property type="nucleotide sequence ID" value="NZ_SODV01000001.1"/>
</dbReference>
<evidence type="ECO:0000313" key="3">
    <source>
        <dbReference type="EMBL" id="TDX01267.1"/>
    </source>
</evidence>